<keyword evidence="2" id="KW-1185">Reference proteome</keyword>
<gene>
    <name evidence="1" type="ORF">PR003_g19299</name>
</gene>
<protein>
    <submittedName>
        <fullName evidence="1">Uncharacterized protein</fullName>
    </submittedName>
</protein>
<proteinExistence type="predicted"/>
<organism evidence="1 2">
    <name type="scientific">Phytophthora rubi</name>
    <dbReference type="NCBI Taxonomy" id="129364"/>
    <lineage>
        <taxon>Eukaryota</taxon>
        <taxon>Sar</taxon>
        <taxon>Stramenopiles</taxon>
        <taxon>Oomycota</taxon>
        <taxon>Peronosporomycetes</taxon>
        <taxon>Peronosporales</taxon>
        <taxon>Peronosporaceae</taxon>
        <taxon>Phytophthora</taxon>
    </lineage>
</organism>
<accession>A0A6A4DWX0</accession>
<evidence type="ECO:0000313" key="2">
    <source>
        <dbReference type="Proteomes" id="UP000434957"/>
    </source>
</evidence>
<dbReference type="EMBL" id="QXFT01001614">
    <property type="protein sequence ID" value="KAE9314245.1"/>
    <property type="molecule type" value="Genomic_DNA"/>
</dbReference>
<dbReference type="AlphaFoldDB" id="A0A6A4DWX0"/>
<name>A0A6A4DWX0_9STRA</name>
<reference evidence="1 2" key="1">
    <citation type="submission" date="2018-08" db="EMBL/GenBank/DDBJ databases">
        <title>Genomic investigation of the strawberry pathogen Phytophthora fragariae indicates pathogenicity is determined by transcriptional variation in three key races.</title>
        <authorList>
            <person name="Adams T.M."/>
            <person name="Armitage A.D."/>
            <person name="Sobczyk M.K."/>
            <person name="Bates H.J."/>
            <person name="Dunwell J.M."/>
            <person name="Nellist C.F."/>
            <person name="Harrison R.J."/>
        </authorList>
    </citation>
    <scope>NUCLEOTIDE SEQUENCE [LARGE SCALE GENOMIC DNA]</scope>
    <source>
        <strain evidence="1 2">SCRP333</strain>
    </source>
</reference>
<evidence type="ECO:0000313" key="1">
    <source>
        <dbReference type="EMBL" id="KAE9314245.1"/>
    </source>
</evidence>
<comment type="caution">
    <text evidence="1">The sequence shown here is derived from an EMBL/GenBank/DDBJ whole genome shotgun (WGS) entry which is preliminary data.</text>
</comment>
<sequence>MSMLSSVRKWSVESSRIACEKLLLRRSDFREPGRAGTAVVVKSVSLGVVVVLIEGNARPWTLCNTLLPRLGVTPKCGATATPRILFLLAPPRSGVERVLGDCKGTTTSWSSSIARKNTKSLSAYSFARAASE</sequence>
<dbReference type="Proteomes" id="UP000434957">
    <property type="component" value="Unassembled WGS sequence"/>
</dbReference>